<name>A0ACB0FDA4_RANTA</name>
<evidence type="ECO:0000313" key="1">
    <source>
        <dbReference type="EMBL" id="CAI9710041.1"/>
    </source>
</evidence>
<reference evidence="1" key="1">
    <citation type="submission" date="2023-05" db="EMBL/GenBank/DDBJ databases">
        <authorList>
            <consortium name="ELIXIR-Norway"/>
        </authorList>
    </citation>
    <scope>NUCLEOTIDE SEQUENCE</scope>
</reference>
<proteinExistence type="predicted"/>
<organism evidence="1 2">
    <name type="scientific">Rangifer tarandus platyrhynchus</name>
    <name type="common">Svalbard reindeer</name>
    <dbReference type="NCBI Taxonomy" id="3082113"/>
    <lineage>
        <taxon>Eukaryota</taxon>
        <taxon>Metazoa</taxon>
        <taxon>Chordata</taxon>
        <taxon>Craniata</taxon>
        <taxon>Vertebrata</taxon>
        <taxon>Euteleostomi</taxon>
        <taxon>Mammalia</taxon>
        <taxon>Eutheria</taxon>
        <taxon>Laurasiatheria</taxon>
        <taxon>Artiodactyla</taxon>
        <taxon>Ruminantia</taxon>
        <taxon>Pecora</taxon>
        <taxon>Cervidae</taxon>
        <taxon>Odocoileinae</taxon>
        <taxon>Rangifer</taxon>
    </lineage>
</organism>
<gene>
    <name evidence="1" type="ORF">MRATA1EN3_LOCUS21254</name>
</gene>
<dbReference type="Proteomes" id="UP001162501">
    <property type="component" value="Chromosome 4"/>
</dbReference>
<dbReference type="EMBL" id="OX596088">
    <property type="protein sequence ID" value="CAI9710041.1"/>
    <property type="molecule type" value="Genomic_DNA"/>
</dbReference>
<protein>
    <submittedName>
        <fullName evidence="1">Uncharacterized protein</fullName>
    </submittedName>
</protein>
<evidence type="ECO:0000313" key="2">
    <source>
        <dbReference type="Proteomes" id="UP001162501"/>
    </source>
</evidence>
<sequence length="283" mass="29238">MTDAGSMILFRESASKLGKAPPPLTAKARSAWTWAPCGRLSGPSVRRGGACLAGHRLTPGGHAPRRQQAGRLQLPGVYARAGRQPPPRLKLSFGFAPAERVGVTPWGVATELRRRLAEGRSPPRPGKGDPARRQRRAGHAHWRGPGPQPGQEAPALGGPHRCQLESGGAGAPAPGGSASPRAPGRPHTCPSVTSARAPGACVSGRSGSGWAGVLRTARLRGRDAAGRRSLGTRRGVRSAGDRGDRQRGPAPHPARRRSSPLLGPGLSAVALPRSPPPAGRAPP</sequence>
<accession>A0ACB0FDA4</accession>